<feature type="transmembrane region" description="Helical" evidence="7">
    <location>
        <begin position="253"/>
        <end position="276"/>
    </location>
</feature>
<gene>
    <name evidence="9" type="ORF">K1J60_06210</name>
</gene>
<dbReference type="PANTHER" id="PTHR24221">
    <property type="entry name" value="ATP-BINDING CASSETTE SUB-FAMILY B"/>
    <property type="match status" value="1"/>
</dbReference>
<keyword evidence="2 7" id="KW-0812">Transmembrane</keyword>
<dbReference type="Proteomes" id="UP000827138">
    <property type="component" value="Chromosome"/>
</dbReference>
<evidence type="ECO:0000256" key="4">
    <source>
        <dbReference type="ARBA" id="ARBA00022840"/>
    </source>
</evidence>
<keyword evidence="10" id="KW-1185">Reference proteome</keyword>
<keyword evidence="4 9" id="KW-0067">ATP-binding</keyword>
<dbReference type="SUPFAM" id="SSF52540">
    <property type="entry name" value="P-loop containing nucleoside triphosphate hydrolases"/>
    <property type="match status" value="1"/>
</dbReference>
<organism evidence="9 10">
    <name type="scientific">Streptomyces akebiae</name>
    <dbReference type="NCBI Taxonomy" id="2865673"/>
    <lineage>
        <taxon>Bacteria</taxon>
        <taxon>Bacillati</taxon>
        <taxon>Actinomycetota</taxon>
        <taxon>Actinomycetes</taxon>
        <taxon>Kitasatosporales</taxon>
        <taxon>Streptomycetaceae</taxon>
        <taxon>Streptomyces</taxon>
    </lineage>
</organism>
<evidence type="ECO:0000256" key="5">
    <source>
        <dbReference type="ARBA" id="ARBA00022989"/>
    </source>
</evidence>
<evidence type="ECO:0000256" key="7">
    <source>
        <dbReference type="SAM" id="Phobius"/>
    </source>
</evidence>
<reference evidence="9 10" key="1">
    <citation type="submission" date="2021-08" db="EMBL/GenBank/DDBJ databases">
        <authorList>
            <person name="Ping M."/>
        </authorList>
    </citation>
    <scope>NUCLEOTIDE SEQUENCE [LARGE SCALE GENOMIC DNA]</scope>
    <source>
        <strain evidence="9 10">MG28</strain>
    </source>
</reference>
<evidence type="ECO:0000313" key="10">
    <source>
        <dbReference type="Proteomes" id="UP000827138"/>
    </source>
</evidence>
<sequence length="598" mass="64839">MARRLPSLIRRTFSLAWEVDRKAVIALLACQIVSGISGALGLFATTEALAVLIETAHNTSRLPAAIPAVAVLAGTAGLRALLGIAIQALSNRLSPRIQREAEYKMLEAATNAEQAAYDHPGFNDRFDAAERGVEVSRDMIGQSQNYVSSLATLIAAAVVLASLYPLLLPLLLLAAVPQAVASIRGERITYLAVVATHKDRRVKTMLRWHLIAKNQSDQIRTDTLAPYLLKKYTVSAERVEATSNTAAWDRAKIAIVGAAATGLASSLVWGAVFLLLGTGRISAAAAGTAVFALRSAATGLQGLVGYGRDLMRTGFYLDDWERFVTEAAGQRLDRGDLTPQRPRHIALRNVTFRYPEADQDTLHNVDFEVRQGEIVAVVGENGSGKSTLMKLLSGLNLPTSGVVTWDGISIADLDPHAVWRQTSVVPQDFARWPMTARENISLGQQRAEGDAAIHRAARSSGADDVIKTLRSGLGTLLAREFWGGVALSPGQWQRIAVARPAHRDAGLLVMDEPTSDLDPRAEHRIFTGLRDMAGDRAVVLVTHNLANTSTADRIVVLDKGRVVQEGTFHELVNQPGLMQELWQLQQDRAAYRSEGEER</sequence>
<comment type="subcellular location">
    <subcellularLocation>
        <location evidence="1">Cell membrane</location>
        <topology evidence="1">Multi-pass membrane protein</topology>
    </subcellularLocation>
</comment>
<evidence type="ECO:0000256" key="3">
    <source>
        <dbReference type="ARBA" id="ARBA00022741"/>
    </source>
</evidence>
<keyword evidence="3" id="KW-0547">Nucleotide-binding</keyword>
<dbReference type="InterPro" id="IPR027417">
    <property type="entry name" value="P-loop_NTPase"/>
</dbReference>
<evidence type="ECO:0000256" key="2">
    <source>
        <dbReference type="ARBA" id="ARBA00022692"/>
    </source>
</evidence>
<dbReference type="Gene3D" id="3.40.50.300">
    <property type="entry name" value="P-loop containing nucleotide triphosphate hydrolases"/>
    <property type="match status" value="1"/>
</dbReference>
<dbReference type="InterPro" id="IPR003439">
    <property type="entry name" value="ABC_transporter-like_ATP-bd"/>
</dbReference>
<proteinExistence type="predicted"/>
<evidence type="ECO:0000256" key="6">
    <source>
        <dbReference type="ARBA" id="ARBA00023136"/>
    </source>
</evidence>
<dbReference type="GO" id="GO:0005524">
    <property type="term" value="F:ATP binding"/>
    <property type="evidence" value="ECO:0007669"/>
    <property type="project" value="UniProtKB-KW"/>
</dbReference>
<dbReference type="Pfam" id="PF00005">
    <property type="entry name" value="ABC_tran"/>
    <property type="match status" value="1"/>
</dbReference>
<dbReference type="Gene3D" id="1.20.1560.10">
    <property type="entry name" value="ABC transporter type 1, transmembrane domain"/>
    <property type="match status" value="1"/>
</dbReference>
<keyword evidence="6 7" id="KW-0472">Membrane</keyword>
<feature type="transmembrane region" description="Helical" evidence="7">
    <location>
        <begin position="21"/>
        <end position="44"/>
    </location>
</feature>
<dbReference type="InterPro" id="IPR039421">
    <property type="entry name" value="Type_1_exporter"/>
</dbReference>
<dbReference type="InterPro" id="IPR003593">
    <property type="entry name" value="AAA+_ATPase"/>
</dbReference>
<dbReference type="PROSITE" id="PS50893">
    <property type="entry name" value="ABC_TRANSPORTER_2"/>
    <property type="match status" value="1"/>
</dbReference>
<protein>
    <submittedName>
        <fullName evidence="9">ABC transporter ATP-binding protein/permease</fullName>
    </submittedName>
</protein>
<dbReference type="CDD" id="cd03228">
    <property type="entry name" value="ABCC_MRP_Like"/>
    <property type="match status" value="1"/>
</dbReference>
<dbReference type="SMART" id="SM00382">
    <property type="entry name" value="AAA"/>
    <property type="match status" value="1"/>
</dbReference>
<dbReference type="PANTHER" id="PTHR24221:SF646">
    <property type="entry name" value="HAEMOLYSIN SECRETION ATP-BINDING PROTEIN"/>
    <property type="match status" value="1"/>
</dbReference>
<accession>A0ABX8Y4C8</accession>
<evidence type="ECO:0000259" key="8">
    <source>
        <dbReference type="PROSITE" id="PS50893"/>
    </source>
</evidence>
<dbReference type="SUPFAM" id="SSF90123">
    <property type="entry name" value="ABC transporter transmembrane region"/>
    <property type="match status" value="1"/>
</dbReference>
<evidence type="ECO:0000313" key="9">
    <source>
        <dbReference type="EMBL" id="QYX82784.1"/>
    </source>
</evidence>
<name>A0ABX8Y4C8_9ACTN</name>
<feature type="domain" description="ABC transporter" evidence="8">
    <location>
        <begin position="345"/>
        <end position="584"/>
    </location>
</feature>
<dbReference type="EMBL" id="CP080647">
    <property type="protein sequence ID" value="QYX82784.1"/>
    <property type="molecule type" value="Genomic_DNA"/>
</dbReference>
<evidence type="ECO:0000256" key="1">
    <source>
        <dbReference type="ARBA" id="ARBA00004651"/>
    </source>
</evidence>
<feature type="transmembrane region" description="Helical" evidence="7">
    <location>
        <begin position="64"/>
        <end position="89"/>
    </location>
</feature>
<keyword evidence="5 7" id="KW-1133">Transmembrane helix</keyword>
<feature type="transmembrane region" description="Helical" evidence="7">
    <location>
        <begin position="146"/>
        <end position="167"/>
    </location>
</feature>
<dbReference type="InterPro" id="IPR036640">
    <property type="entry name" value="ABC1_TM_sf"/>
</dbReference>